<name>A0A136Q7U3_9FIRM</name>
<gene>
    <name evidence="1" type="ORF">HMPREF3293_00421</name>
</gene>
<organism evidence="1 2">
    <name type="scientific">Christensenella minuta</name>
    <dbReference type="NCBI Taxonomy" id="626937"/>
    <lineage>
        <taxon>Bacteria</taxon>
        <taxon>Bacillati</taxon>
        <taxon>Bacillota</taxon>
        <taxon>Clostridia</taxon>
        <taxon>Christensenellales</taxon>
        <taxon>Christensenellaceae</taxon>
        <taxon>Christensenella</taxon>
    </lineage>
</organism>
<evidence type="ECO:0000313" key="1">
    <source>
        <dbReference type="EMBL" id="KXK66730.1"/>
    </source>
</evidence>
<comment type="caution">
    <text evidence="1">The sequence shown here is derived from an EMBL/GenBank/DDBJ whole genome shotgun (WGS) entry which is preliminary data.</text>
</comment>
<accession>A0A136Q7U3</accession>
<proteinExistence type="predicted"/>
<keyword evidence="2" id="KW-1185">Reference proteome</keyword>
<sequence>MRNTISSAHDLLLKSVVLRGADYPACNAAQDGLLFIFPLDIPGAVPAKFFHSSLFSSG</sequence>
<dbReference type="AlphaFoldDB" id="A0A136Q7U3"/>
<evidence type="ECO:0000313" key="2">
    <source>
        <dbReference type="Proteomes" id="UP000070366"/>
    </source>
</evidence>
<dbReference type="EMBL" id="LSZW01000032">
    <property type="protein sequence ID" value="KXK66730.1"/>
    <property type="molecule type" value="Genomic_DNA"/>
</dbReference>
<reference evidence="2" key="1">
    <citation type="submission" date="2016-02" db="EMBL/GenBank/DDBJ databases">
        <authorList>
            <person name="Mitreva M."/>
            <person name="Pepin K.H."/>
            <person name="Mihindukulasuriya K.A."/>
            <person name="Fulton R."/>
            <person name="Fronick C."/>
            <person name="O'Laughlin M."/>
            <person name="Miner T."/>
            <person name="Herter B."/>
            <person name="Rosa B.A."/>
            <person name="Cordes M."/>
            <person name="Tomlinson C."/>
            <person name="Wollam A."/>
            <person name="Palsikar V.B."/>
            <person name="Mardis E.R."/>
            <person name="Wilson R.K."/>
        </authorList>
    </citation>
    <scope>NUCLEOTIDE SEQUENCE [LARGE SCALE GENOMIC DNA]</scope>
    <source>
        <strain evidence="2">DSM 22607</strain>
    </source>
</reference>
<dbReference type="Proteomes" id="UP000070366">
    <property type="component" value="Unassembled WGS sequence"/>
</dbReference>
<protein>
    <submittedName>
        <fullName evidence="1">Uncharacterized protein</fullName>
    </submittedName>
</protein>